<dbReference type="EMBL" id="JACBZA010000001">
    <property type="protein sequence ID" value="NYH84866.1"/>
    <property type="molecule type" value="Genomic_DNA"/>
</dbReference>
<evidence type="ECO:0000256" key="3">
    <source>
        <dbReference type="ARBA" id="ARBA00022989"/>
    </source>
</evidence>
<evidence type="ECO:0000256" key="5">
    <source>
        <dbReference type="SAM" id="MobiDB-lite"/>
    </source>
</evidence>
<dbReference type="CDD" id="cd17316">
    <property type="entry name" value="MFS_SV2_like"/>
    <property type="match status" value="1"/>
</dbReference>
<feature type="transmembrane region" description="Helical" evidence="6">
    <location>
        <begin position="252"/>
        <end position="278"/>
    </location>
</feature>
<evidence type="ECO:0000313" key="9">
    <source>
        <dbReference type="EMBL" id="SFG87883.1"/>
    </source>
</evidence>
<feature type="transmembrane region" description="Helical" evidence="6">
    <location>
        <begin position="412"/>
        <end position="431"/>
    </location>
</feature>
<dbReference type="GO" id="GO:0005886">
    <property type="term" value="C:plasma membrane"/>
    <property type="evidence" value="ECO:0007669"/>
    <property type="project" value="UniProtKB-SubCell"/>
</dbReference>
<evidence type="ECO:0000256" key="4">
    <source>
        <dbReference type="ARBA" id="ARBA00023136"/>
    </source>
</evidence>
<accession>A0A1I2VFM3</accession>
<dbReference type="AlphaFoldDB" id="A0A1I2VFM3"/>
<dbReference type="InterPro" id="IPR005829">
    <property type="entry name" value="Sugar_transporter_CS"/>
</dbReference>
<feature type="region of interest" description="Disordered" evidence="5">
    <location>
        <begin position="217"/>
        <end position="236"/>
    </location>
</feature>
<sequence length="451" mass="47733">MEPRQARGEHEHHHEQDGGEPADGTISRQQWTWSVLAGMASYLDAGSIVALGAGLALFQSYLHLSSGAVGALAAIGPNAIGCAIGAFIGGRLGDKLGRKRIYKYDLLVYALGIACIALAFNAPMLFVGTLVVGIAVGADVPTSLALVAEFSPAKARGKLLGFTQVAWGAGPLVVLILAYLLAPLELLGIRIVFAHLFVVALVTWALRRRLTESPRWQSASEGAKDGKDGKAKPQVPPHHRVRALFSGANLRALVWTATIYVFWNIAAGTGGIFTPYIIKTLNAGSQAASVALSAVGFAIGMIATPLLFMKYADHSHRVRRIMWGVGGVMQVVAYGAYLVFPFTVTVIILNIVLFAVGGALAGEAFYKVFSQELFPTMLRGTAQGFTFGVARTCLGVWSLFVPALASAGIRPVAALLSLFLLISAAVGFFFMPNTSGKSLEQIESERSAMSG</sequence>
<gene>
    <name evidence="8" type="ORF">FHR37_003717</name>
    <name evidence="9" type="ORF">SAMN05421678_109153</name>
</gene>
<name>A0A1I2VFM3_9ACTN</name>
<feature type="transmembrane region" description="Helical" evidence="6">
    <location>
        <begin position="321"/>
        <end position="340"/>
    </location>
</feature>
<feature type="transmembrane region" description="Helical" evidence="6">
    <location>
        <begin position="290"/>
        <end position="309"/>
    </location>
</feature>
<dbReference type="PANTHER" id="PTHR23508:SF10">
    <property type="entry name" value="CARBOXYLIC ACID TRANSPORTER PROTEIN HOMOLOG"/>
    <property type="match status" value="1"/>
</dbReference>
<feature type="transmembrane region" description="Helical" evidence="6">
    <location>
        <begin position="101"/>
        <end position="120"/>
    </location>
</feature>
<feature type="transmembrane region" description="Helical" evidence="6">
    <location>
        <begin position="42"/>
        <end position="62"/>
    </location>
</feature>
<evidence type="ECO:0000256" key="1">
    <source>
        <dbReference type="ARBA" id="ARBA00004651"/>
    </source>
</evidence>
<feature type="domain" description="Major facilitator superfamily (MFS) profile" evidence="7">
    <location>
        <begin position="30"/>
        <end position="435"/>
    </location>
</feature>
<dbReference type="RefSeq" id="WP_202818148.1">
    <property type="nucleotide sequence ID" value="NZ_FOOI01000009.1"/>
</dbReference>
<reference evidence="8 11" key="2">
    <citation type="submission" date="2020-07" db="EMBL/GenBank/DDBJ databases">
        <title>Sequencing the genomes of 1000 actinobacteria strains.</title>
        <authorList>
            <person name="Klenk H.-P."/>
        </authorList>
    </citation>
    <scope>NUCLEOTIDE SEQUENCE [LARGE SCALE GENOMIC DNA]</scope>
    <source>
        <strain evidence="8 11">DSM 45117</strain>
    </source>
</reference>
<dbReference type="Proteomes" id="UP000199052">
    <property type="component" value="Unassembled WGS sequence"/>
</dbReference>
<dbReference type="STRING" id="504797.SAMN05421678_109153"/>
<protein>
    <submittedName>
        <fullName evidence="8">Inositol transporter-like SP family MFS transporter</fullName>
    </submittedName>
    <submittedName>
        <fullName evidence="9">MFS transporter, SP family, inositol transporter</fullName>
    </submittedName>
</protein>
<evidence type="ECO:0000313" key="8">
    <source>
        <dbReference type="EMBL" id="NYH84866.1"/>
    </source>
</evidence>
<feature type="transmembrane region" description="Helical" evidence="6">
    <location>
        <begin position="68"/>
        <end position="89"/>
    </location>
</feature>
<dbReference type="PANTHER" id="PTHR23508">
    <property type="entry name" value="CARBOXYLIC ACID TRANSPORTER PROTEIN HOMOLOG"/>
    <property type="match status" value="1"/>
</dbReference>
<feature type="compositionally biased region" description="Basic and acidic residues" evidence="5">
    <location>
        <begin position="222"/>
        <end position="231"/>
    </location>
</feature>
<dbReference type="Proteomes" id="UP000533017">
    <property type="component" value="Unassembled WGS sequence"/>
</dbReference>
<dbReference type="InterPro" id="IPR036259">
    <property type="entry name" value="MFS_trans_sf"/>
</dbReference>
<feature type="region of interest" description="Disordered" evidence="5">
    <location>
        <begin position="1"/>
        <end position="25"/>
    </location>
</feature>
<evidence type="ECO:0000259" key="7">
    <source>
        <dbReference type="PROSITE" id="PS50850"/>
    </source>
</evidence>
<comment type="subcellular location">
    <subcellularLocation>
        <location evidence="1">Cell membrane</location>
        <topology evidence="1">Multi-pass membrane protein</topology>
    </subcellularLocation>
</comment>
<evidence type="ECO:0000256" key="2">
    <source>
        <dbReference type="ARBA" id="ARBA00022692"/>
    </source>
</evidence>
<reference evidence="9 10" key="1">
    <citation type="submission" date="2016-10" db="EMBL/GenBank/DDBJ databases">
        <authorList>
            <person name="de Groot N.N."/>
        </authorList>
    </citation>
    <scope>NUCLEOTIDE SEQUENCE [LARGE SCALE GENOMIC DNA]</scope>
    <source>
        <strain evidence="9 10">CPCC 202808</strain>
    </source>
</reference>
<dbReference type="PROSITE" id="PS50850">
    <property type="entry name" value="MFS"/>
    <property type="match status" value="1"/>
</dbReference>
<keyword evidence="2 6" id="KW-0812">Transmembrane</keyword>
<dbReference type="GO" id="GO:0046943">
    <property type="term" value="F:carboxylic acid transmembrane transporter activity"/>
    <property type="evidence" value="ECO:0007669"/>
    <property type="project" value="TreeGrafter"/>
</dbReference>
<keyword evidence="11" id="KW-1185">Reference proteome</keyword>
<dbReference type="PROSITE" id="PS00217">
    <property type="entry name" value="SUGAR_TRANSPORT_2"/>
    <property type="match status" value="1"/>
</dbReference>
<dbReference type="InterPro" id="IPR020846">
    <property type="entry name" value="MFS_dom"/>
</dbReference>
<keyword evidence="4 6" id="KW-0472">Membrane</keyword>
<feature type="transmembrane region" description="Helical" evidence="6">
    <location>
        <begin position="159"/>
        <end position="181"/>
    </location>
</feature>
<feature type="compositionally biased region" description="Basic and acidic residues" evidence="5">
    <location>
        <begin position="1"/>
        <end position="17"/>
    </location>
</feature>
<evidence type="ECO:0000313" key="10">
    <source>
        <dbReference type="Proteomes" id="UP000199052"/>
    </source>
</evidence>
<feature type="transmembrane region" description="Helical" evidence="6">
    <location>
        <begin position="381"/>
        <end position="400"/>
    </location>
</feature>
<dbReference type="InterPro" id="IPR005828">
    <property type="entry name" value="MFS_sugar_transport-like"/>
</dbReference>
<dbReference type="EMBL" id="FOOI01000009">
    <property type="protein sequence ID" value="SFG87883.1"/>
    <property type="molecule type" value="Genomic_DNA"/>
</dbReference>
<dbReference type="Pfam" id="PF00083">
    <property type="entry name" value="Sugar_tr"/>
    <property type="match status" value="1"/>
</dbReference>
<dbReference type="SUPFAM" id="SSF103473">
    <property type="entry name" value="MFS general substrate transporter"/>
    <property type="match status" value="1"/>
</dbReference>
<evidence type="ECO:0000313" key="11">
    <source>
        <dbReference type="Proteomes" id="UP000533017"/>
    </source>
</evidence>
<proteinExistence type="predicted"/>
<feature type="transmembrane region" description="Helical" evidence="6">
    <location>
        <begin position="126"/>
        <end position="147"/>
    </location>
</feature>
<organism evidence="9 10">
    <name type="scientific">Actinopolymorpha cephalotaxi</name>
    <dbReference type="NCBI Taxonomy" id="504797"/>
    <lineage>
        <taxon>Bacteria</taxon>
        <taxon>Bacillati</taxon>
        <taxon>Actinomycetota</taxon>
        <taxon>Actinomycetes</taxon>
        <taxon>Propionibacteriales</taxon>
        <taxon>Actinopolymorphaceae</taxon>
        <taxon>Actinopolymorpha</taxon>
    </lineage>
</organism>
<dbReference type="Gene3D" id="1.20.1250.20">
    <property type="entry name" value="MFS general substrate transporter like domains"/>
    <property type="match status" value="2"/>
</dbReference>
<feature type="transmembrane region" description="Helical" evidence="6">
    <location>
        <begin position="346"/>
        <end position="369"/>
    </location>
</feature>
<feature type="transmembrane region" description="Helical" evidence="6">
    <location>
        <begin position="187"/>
        <end position="206"/>
    </location>
</feature>
<evidence type="ECO:0000256" key="6">
    <source>
        <dbReference type="SAM" id="Phobius"/>
    </source>
</evidence>
<keyword evidence="3 6" id="KW-1133">Transmembrane helix</keyword>